<keyword evidence="4" id="KW-1185">Reference proteome</keyword>
<keyword evidence="2" id="KW-0472">Membrane</keyword>
<feature type="region of interest" description="Disordered" evidence="1">
    <location>
        <begin position="118"/>
        <end position="143"/>
    </location>
</feature>
<protein>
    <submittedName>
        <fullName evidence="3">Uncharacterized protein</fullName>
    </submittedName>
</protein>
<evidence type="ECO:0000313" key="4">
    <source>
        <dbReference type="Proteomes" id="UP001324533"/>
    </source>
</evidence>
<feature type="transmembrane region" description="Helical" evidence="2">
    <location>
        <begin position="39"/>
        <end position="57"/>
    </location>
</feature>
<evidence type="ECO:0000256" key="2">
    <source>
        <dbReference type="SAM" id="Phobius"/>
    </source>
</evidence>
<dbReference type="RefSeq" id="WP_322410705.1">
    <property type="nucleotide sequence ID" value="NZ_CP139779.1"/>
</dbReference>
<feature type="transmembrane region" description="Helical" evidence="2">
    <location>
        <begin position="77"/>
        <end position="101"/>
    </location>
</feature>
<organism evidence="3 4">
    <name type="scientific">Microbacterium invictum</name>
    <dbReference type="NCBI Taxonomy" id="515415"/>
    <lineage>
        <taxon>Bacteria</taxon>
        <taxon>Bacillati</taxon>
        <taxon>Actinomycetota</taxon>
        <taxon>Actinomycetes</taxon>
        <taxon>Micrococcales</taxon>
        <taxon>Microbacteriaceae</taxon>
        <taxon>Microbacterium</taxon>
    </lineage>
</organism>
<reference evidence="3 4" key="1">
    <citation type="submission" date="2023-06" db="EMBL/GenBank/DDBJ databases">
        <title>Rock-solubilizing bacteria, Microbacterium invictum, promotes re-establishment of vegetation in rocky wasteland by accelerating rock bio-weathering and reshaping soil bacterial community.</title>
        <authorList>
            <person name="Liu C."/>
        </authorList>
    </citation>
    <scope>NUCLEOTIDE SEQUENCE [LARGE SCALE GENOMIC DNA]</scope>
    <source>
        <strain evidence="3 4">X-18</strain>
    </source>
</reference>
<keyword evidence="2" id="KW-1133">Transmembrane helix</keyword>
<evidence type="ECO:0000313" key="3">
    <source>
        <dbReference type="EMBL" id="WQB70564.1"/>
    </source>
</evidence>
<gene>
    <name evidence="3" type="ORF">T9R20_00980</name>
</gene>
<keyword evidence="2" id="KW-0812">Transmembrane</keyword>
<sequence>MARGRAGRDGWPSNPDDEHVVDEERIPAVVHRSPRYGRFLVIGVLSGVGLALLYVFVGNPGGPAADSLGGAFRVAGVLSVVFAGLGLLVSALVVLVVDAVISRRRRMLQAQRDTTLVDDLRRPVSDDPPPWRPADPDPKKRPR</sequence>
<evidence type="ECO:0000256" key="1">
    <source>
        <dbReference type="SAM" id="MobiDB-lite"/>
    </source>
</evidence>
<dbReference type="EMBL" id="CP139779">
    <property type="protein sequence ID" value="WQB70564.1"/>
    <property type="molecule type" value="Genomic_DNA"/>
</dbReference>
<name>A0ABZ0VBR9_9MICO</name>
<accession>A0ABZ0VBR9</accession>
<proteinExistence type="predicted"/>
<feature type="compositionally biased region" description="Basic and acidic residues" evidence="1">
    <location>
        <begin position="134"/>
        <end position="143"/>
    </location>
</feature>
<dbReference type="Proteomes" id="UP001324533">
    <property type="component" value="Chromosome"/>
</dbReference>